<dbReference type="PROSITE" id="PS50005">
    <property type="entry name" value="TPR"/>
    <property type="match status" value="1"/>
</dbReference>
<dbReference type="AlphaFoldDB" id="A0A6A5S256"/>
<dbReference type="GO" id="GO:0003824">
    <property type="term" value="F:catalytic activity"/>
    <property type="evidence" value="ECO:0007669"/>
    <property type="project" value="InterPro"/>
</dbReference>
<dbReference type="OrthoDB" id="626167at2759"/>
<dbReference type="Pfam" id="PF13424">
    <property type="entry name" value="TPR_12"/>
    <property type="match status" value="3"/>
</dbReference>
<dbReference type="GO" id="GO:0043531">
    <property type="term" value="F:ADP binding"/>
    <property type="evidence" value="ECO:0007669"/>
    <property type="project" value="InterPro"/>
</dbReference>
<dbReference type="InterPro" id="IPR002182">
    <property type="entry name" value="NB-ARC"/>
</dbReference>
<dbReference type="Pfam" id="PF01048">
    <property type="entry name" value="PNP_UDP_1"/>
    <property type="match status" value="1"/>
</dbReference>
<dbReference type="PANTHER" id="PTHR46082:SF11">
    <property type="entry name" value="AAA+ ATPASE DOMAIN-CONTAINING PROTEIN-RELATED"/>
    <property type="match status" value="1"/>
</dbReference>
<dbReference type="RefSeq" id="XP_033453938.1">
    <property type="nucleotide sequence ID" value="XM_033598540.1"/>
</dbReference>
<evidence type="ECO:0000313" key="4">
    <source>
        <dbReference type="EMBL" id="KAF1933690.1"/>
    </source>
</evidence>
<dbReference type="InterPro" id="IPR011990">
    <property type="entry name" value="TPR-like_helical_dom_sf"/>
</dbReference>
<dbReference type="SUPFAM" id="SSF52540">
    <property type="entry name" value="P-loop containing nucleoside triphosphate hydrolases"/>
    <property type="match status" value="1"/>
</dbReference>
<dbReference type="SUPFAM" id="SSF48452">
    <property type="entry name" value="TPR-like"/>
    <property type="match status" value="2"/>
</dbReference>
<protein>
    <submittedName>
        <fullName evidence="4">Uncharacterized protein</fullName>
    </submittedName>
</protein>
<dbReference type="InterPro" id="IPR019734">
    <property type="entry name" value="TPR_rpt"/>
</dbReference>
<dbReference type="Pfam" id="PF13374">
    <property type="entry name" value="TPR_10"/>
    <property type="match status" value="1"/>
</dbReference>
<dbReference type="PANTHER" id="PTHR46082">
    <property type="entry name" value="ATP/GTP-BINDING PROTEIN-RELATED"/>
    <property type="match status" value="1"/>
</dbReference>
<dbReference type="SUPFAM" id="SSF53167">
    <property type="entry name" value="Purine and uridine phosphorylases"/>
    <property type="match status" value="1"/>
</dbReference>
<dbReference type="GeneID" id="54356207"/>
<evidence type="ECO:0000259" key="3">
    <source>
        <dbReference type="Pfam" id="PF01048"/>
    </source>
</evidence>
<dbReference type="Pfam" id="PF00931">
    <property type="entry name" value="NB-ARC"/>
    <property type="match status" value="1"/>
</dbReference>
<feature type="repeat" description="TPR" evidence="1">
    <location>
        <begin position="917"/>
        <end position="950"/>
    </location>
</feature>
<keyword evidence="1" id="KW-0802">TPR repeat</keyword>
<dbReference type="Gene3D" id="1.25.40.10">
    <property type="entry name" value="Tetratricopeptide repeat domain"/>
    <property type="match status" value="2"/>
</dbReference>
<reference evidence="4" key="1">
    <citation type="journal article" date="2020" name="Stud. Mycol.">
        <title>101 Dothideomycetes genomes: a test case for predicting lifestyles and emergence of pathogens.</title>
        <authorList>
            <person name="Haridas S."/>
            <person name="Albert R."/>
            <person name="Binder M."/>
            <person name="Bloem J."/>
            <person name="Labutti K."/>
            <person name="Salamov A."/>
            <person name="Andreopoulos B."/>
            <person name="Baker S."/>
            <person name="Barry K."/>
            <person name="Bills G."/>
            <person name="Bluhm B."/>
            <person name="Cannon C."/>
            <person name="Castanera R."/>
            <person name="Culley D."/>
            <person name="Daum C."/>
            <person name="Ezra D."/>
            <person name="Gonzalez J."/>
            <person name="Henrissat B."/>
            <person name="Kuo A."/>
            <person name="Liang C."/>
            <person name="Lipzen A."/>
            <person name="Lutzoni F."/>
            <person name="Magnuson J."/>
            <person name="Mondo S."/>
            <person name="Nolan M."/>
            <person name="Ohm R."/>
            <person name="Pangilinan J."/>
            <person name="Park H.-J."/>
            <person name="Ramirez L."/>
            <person name="Alfaro M."/>
            <person name="Sun H."/>
            <person name="Tritt A."/>
            <person name="Yoshinaga Y."/>
            <person name="Zwiers L.-H."/>
            <person name="Turgeon B."/>
            <person name="Goodwin S."/>
            <person name="Spatafora J."/>
            <person name="Crous P."/>
            <person name="Grigoriev I."/>
        </authorList>
    </citation>
    <scope>NUCLEOTIDE SEQUENCE</scope>
    <source>
        <strain evidence="4">CBS 183.55</strain>
    </source>
</reference>
<evidence type="ECO:0000256" key="1">
    <source>
        <dbReference type="PROSITE-ProRule" id="PRU00339"/>
    </source>
</evidence>
<dbReference type="Proteomes" id="UP000800082">
    <property type="component" value="Unassembled WGS sequence"/>
</dbReference>
<dbReference type="Gene3D" id="3.40.50.300">
    <property type="entry name" value="P-loop containing nucleotide triphosphate hydrolases"/>
    <property type="match status" value="1"/>
</dbReference>
<sequence length="1002" mass="112758">MEFSHGAYTIGWICALPKEMTAAIAMLDTEHETLPQSVSDTNNYTLGSIGPFNIVIVCLPSGEIGSHPASAVAARMLANFPALKMGLMVGIGGGVPSKDQDIRLGDIVVSVPTNGFGGVVQHDMGKNTKDKGWIRTGSLNGPPLVLRTTISKLISLHQIRGHEIETYLSEMIKRYPDLSPRFCRPKDDTDILYQPEPADPHAFQSWEEILRPRRHPREAVRIHHGLIASGNQVIKSGRLRDEISARLGGVLCFEMEAAGLMNELPCVVIRGICDYADAHKNKEWQEYAAAVAAAYAKELIFALPTVVEGEQWIVPFPKNDKFVGREQELSTLHRWSNSDVLRPNMALYGLGGVGKTQIALEFAYRTKAQKREASVFWVPANDHLAFEQAYKQIGTALRIPGIEAHGADVKQLVKDALCNDQRLHPWLMIVDNADDINIVFQKSTDDALSNPALIDYVPSSPLGCVLLTTRNRRIAVRQAHENIIFLEMMSPDDAEQLLKKSLVQEKTVRRPNATKELLTLLGYLPLAITQAVSYINENDTEIDDYIELYQGSETEKIEVLSEEFETHGRYQTIKNSIPSRKQGLEAIGALKAYSFVRKRDNIAVFDMHPLVHLATRHWLRTEVKLELWISRVTDLLEELLPDGAFKDRATWTAYLHHTEYLLTSSEPVKDDLRRVILAEKMAKCLYSNGEYKDACSSYSRALDLRLQVSGKENRESLMSRFGMAEALNHQGDYRQAEKRHREILELRKDVLGPKHPDAMYDDGRYAEAEEMHRNALSLQIEVLHPEHPNVLTTTGYLAQTLAQQGRHQEAEDMHRNLLETRLRVQGEENPATLATMSCLGVAQENLGQFAKAEETHRRVLALRVKMLGDRHPHTAITKKWLAVTLLHQAKFEEAKTMNQEALRLQTELLGPKHYNTILTLGNSGDIYFSQGQFSRAEQIFRQALYLQMEVLGPDHPETSQAITKLRNALLSQGKDEEAQELIEKGSTALHKSAEPQHVTWDI</sequence>
<accession>A0A6A5S256</accession>
<feature type="domain" description="Nucleoside phosphorylase" evidence="3">
    <location>
        <begin position="9"/>
        <end position="294"/>
    </location>
</feature>
<name>A0A6A5S256_9PLEO</name>
<organism evidence="4 5">
    <name type="scientific">Didymella exigua CBS 183.55</name>
    <dbReference type="NCBI Taxonomy" id="1150837"/>
    <lineage>
        <taxon>Eukaryota</taxon>
        <taxon>Fungi</taxon>
        <taxon>Dikarya</taxon>
        <taxon>Ascomycota</taxon>
        <taxon>Pezizomycotina</taxon>
        <taxon>Dothideomycetes</taxon>
        <taxon>Pleosporomycetidae</taxon>
        <taxon>Pleosporales</taxon>
        <taxon>Pleosporineae</taxon>
        <taxon>Didymellaceae</taxon>
        <taxon>Didymella</taxon>
    </lineage>
</organism>
<feature type="domain" description="NB-ARC" evidence="2">
    <location>
        <begin position="344"/>
        <end position="505"/>
    </location>
</feature>
<dbReference type="InterPro" id="IPR027417">
    <property type="entry name" value="P-loop_NTPase"/>
</dbReference>
<dbReference type="GO" id="GO:0009116">
    <property type="term" value="P:nucleoside metabolic process"/>
    <property type="evidence" value="ECO:0007669"/>
    <property type="project" value="InterPro"/>
</dbReference>
<dbReference type="InterPro" id="IPR000845">
    <property type="entry name" value="Nucleoside_phosphorylase_d"/>
</dbReference>
<evidence type="ECO:0000259" key="2">
    <source>
        <dbReference type="Pfam" id="PF00931"/>
    </source>
</evidence>
<evidence type="ECO:0000313" key="5">
    <source>
        <dbReference type="Proteomes" id="UP000800082"/>
    </source>
</evidence>
<dbReference type="SMART" id="SM00028">
    <property type="entry name" value="TPR"/>
    <property type="match status" value="5"/>
</dbReference>
<dbReference type="Gene3D" id="3.40.50.1580">
    <property type="entry name" value="Nucleoside phosphorylase domain"/>
    <property type="match status" value="1"/>
</dbReference>
<keyword evidence="5" id="KW-1185">Reference proteome</keyword>
<proteinExistence type="predicted"/>
<dbReference type="EMBL" id="ML978957">
    <property type="protein sequence ID" value="KAF1933690.1"/>
    <property type="molecule type" value="Genomic_DNA"/>
</dbReference>
<dbReference type="InterPro" id="IPR035994">
    <property type="entry name" value="Nucleoside_phosphorylase_sf"/>
</dbReference>
<gene>
    <name evidence="4" type="ORF">M421DRAFT_97764</name>
</gene>
<dbReference type="InterPro" id="IPR053137">
    <property type="entry name" value="NLR-like"/>
</dbReference>